<dbReference type="PANTHER" id="PTHR34698:SF2">
    <property type="entry name" value="5-OXOPROLINASE SUBUNIT B"/>
    <property type="match status" value="1"/>
</dbReference>
<sequence>MSTATDLKVRDHGDRALLLECTSVQEVLAWTSALNADPIDGVTDIVPASRTVLLKLDSPADQAIVRHRLTQRTAPSGAAEGTESPPVTIPVRYDGLDLEEVAEHTGLGVDGVIAAHTGTVWTVGFCGFSPGFAYLVGGDTRLAIPRRADPRTKVPAGAVALAGEFSGIYPRESPGGWQLIGSTDAVIWDLDRNPPALLTPGTRVRFHVHTQGTIA</sequence>
<reference evidence="6" key="1">
    <citation type="journal article" date="2017" name="Genome Announc.">
        <title>Complete Genome Sequence of Mycobacterium stephanolepidis.</title>
        <authorList>
            <person name="Fukano H."/>
            <person name="Yoshida M."/>
            <person name="Katayama Y."/>
            <person name="Omatsu T."/>
            <person name="Mizutani T."/>
            <person name="Kurata O."/>
            <person name="Wada S."/>
            <person name="Hoshino Y."/>
        </authorList>
    </citation>
    <scope>NUCLEOTIDE SEQUENCE [LARGE SCALE GENOMIC DNA]</scope>
    <source>
        <strain evidence="6">NJB0901</strain>
    </source>
</reference>
<evidence type="ECO:0000313" key="5">
    <source>
        <dbReference type="EMBL" id="BAX99854.1"/>
    </source>
</evidence>
<dbReference type="RefSeq" id="WP_096504541.1">
    <property type="nucleotide sequence ID" value="NZ_AP018165.1"/>
</dbReference>
<organism evidence="5 6">
    <name type="scientific">[Mycobacterium] stephanolepidis</name>
    <dbReference type="NCBI Taxonomy" id="1520670"/>
    <lineage>
        <taxon>Bacteria</taxon>
        <taxon>Bacillati</taxon>
        <taxon>Actinomycetota</taxon>
        <taxon>Actinomycetes</taxon>
        <taxon>Mycobacteriales</taxon>
        <taxon>Mycobacteriaceae</taxon>
        <taxon>Mycobacteroides</taxon>
    </lineage>
</organism>
<keyword evidence="1" id="KW-0547">Nucleotide-binding</keyword>
<gene>
    <name evidence="5" type="ORF">MSTE_04561</name>
</gene>
<dbReference type="SUPFAM" id="SSF50891">
    <property type="entry name" value="Cyclophilin-like"/>
    <property type="match status" value="1"/>
</dbReference>
<dbReference type="Gene3D" id="3.30.1360.40">
    <property type="match status" value="1"/>
</dbReference>
<evidence type="ECO:0000256" key="1">
    <source>
        <dbReference type="ARBA" id="ARBA00022741"/>
    </source>
</evidence>
<keyword evidence="2" id="KW-0378">Hydrolase</keyword>
<dbReference type="Gene3D" id="2.40.100.10">
    <property type="entry name" value="Cyclophilin-like"/>
    <property type="match status" value="1"/>
</dbReference>
<dbReference type="GO" id="GO:0005524">
    <property type="term" value="F:ATP binding"/>
    <property type="evidence" value="ECO:0007669"/>
    <property type="project" value="UniProtKB-KW"/>
</dbReference>
<dbReference type="SUPFAM" id="SSF160467">
    <property type="entry name" value="PH0987 N-terminal domain-like"/>
    <property type="match status" value="1"/>
</dbReference>
<dbReference type="InterPro" id="IPR003833">
    <property type="entry name" value="CT_C_D"/>
</dbReference>
<dbReference type="InterPro" id="IPR029000">
    <property type="entry name" value="Cyclophilin-like_dom_sf"/>
</dbReference>
<dbReference type="Proteomes" id="UP000217954">
    <property type="component" value="Chromosome"/>
</dbReference>
<evidence type="ECO:0000256" key="2">
    <source>
        <dbReference type="ARBA" id="ARBA00022801"/>
    </source>
</evidence>
<protein>
    <recommendedName>
        <fullName evidence="4">Carboxyltransferase domain-containing protein</fullName>
    </recommendedName>
</protein>
<name>A0A1Z4F3T4_9MYCO</name>
<evidence type="ECO:0000259" key="4">
    <source>
        <dbReference type="SMART" id="SM00796"/>
    </source>
</evidence>
<keyword evidence="6" id="KW-1185">Reference proteome</keyword>
<proteinExistence type="predicted"/>
<dbReference type="EMBL" id="AP018165">
    <property type="protein sequence ID" value="BAX99854.1"/>
    <property type="molecule type" value="Genomic_DNA"/>
</dbReference>
<dbReference type="AlphaFoldDB" id="A0A1Z4F3T4"/>
<dbReference type="InterPro" id="IPR010016">
    <property type="entry name" value="PxpB"/>
</dbReference>
<dbReference type="SMART" id="SM00796">
    <property type="entry name" value="AHS1"/>
    <property type="match status" value="1"/>
</dbReference>
<evidence type="ECO:0000256" key="3">
    <source>
        <dbReference type="ARBA" id="ARBA00022840"/>
    </source>
</evidence>
<accession>A0A1Z4F3T4</accession>
<dbReference type="PANTHER" id="PTHR34698">
    <property type="entry name" value="5-OXOPROLINASE SUBUNIT B"/>
    <property type="match status" value="1"/>
</dbReference>
<keyword evidence="3" id="KW-0067">ATP-binding</keyword>
<dbReference type="GO" id="GO:0016787">
    <property type="term" value="F:hydrolase activity"/>
    <property type="evidence" value="ECO:0007669"/>
    <property type="project" value="UniProtKB-KW"/>
</dbReference>
<dbReference type="KEGG" id="mste:MSTE_04561"/>
<evidence type="ECO:0000313" key="6">
    <source>
        <dbReference type="Proteomes" id="UP000217954"/>
    </source>
</evidence>
<feature type="domain" description="Carboxyltransferase" evidence="4">
    <location>
        <begin position="7"/>
        <end position="198"/>
    </location>
</feature>
<dbReference type="Pfam" id="PF02682">
    <property type="entry name" value="CT_C_D"/>
    <property type="match status" value="1"/>
</dbReference>
<dbReference type="OrthoDB" id="9778567at2"/>
<reference evidence="5 6" key="2">
    <citation type="journal article" date="2017" name="Int. J. Syst. Evol. Microbiol.">
        <title>Mycobacterium stephanolepidis sp. nov., a rapidly growing species related to Mycobacterium chelonae, isolated from marine teleost fish, Stephanolepis cirrhifer.</title>
        <authorList>
            <person name="Fukano H."/>
            <person name="Wada S."/>
            <person name="Kurata O."/>
            <person name="Katayama K."/>
            <person name="Fujiwara N."/>
            <person name="Hoshino Y."/>
        </authorList>
    </citation>
    <scope>NUCLEOTIDE SEQUENCE [LARGE SCALE GENOMIC DNA]</scope>
    <source>
        <strain evidence="5 6">NJB0901</strain>
    </source>
</reference>